<dbReference type="EMBL" id="CM007385">
    <property type="protein sequence ID" value="ONK67840.1"/>
    <property type="molecule type" value="Genomic_DNA"/>
</dbReference>
<reference evidence="3" key="1">
    <citation type="journal article" date="2017" name="Nat. Commun.">
        <title>The asparagus genome sheds light on the origin and evolution of a young Y chromosome.</title>
        <authorList>
            <person name="Harkess A."/>
            <person name="Zhou J."/>
            <person name="Xu C."/>
            <person name="Bowers J.E."/>
            <person name="Van der Hulst R."/>
            <person name="Ayyampalayam S."/>
            <person name="Mercati F."/>
            <person name="Riccardi P."/>
            <person name="McKain M.R."/>
            <person name="Kakrana A."/>
            <person name="Tang H."/>
            <person name="Ray J."/>
            <person name="Groenendijk J."/>
            <person name="Arikit S."/>
            <person name="Mathioni S.M."/>
            <person name="Nakano M."/>
            <person name="Shan H."/>
            <person name="Telgmann-Rauber A."/>
            <person name="Kanno A."/>
            <person name="Yue Z."/>
            <person name="Chen H."/>
            <person name="Li W."/>
            <person name="Chen Y."/>
            <person name="Xu X."/>
            <person name="Zhang Y."/>
            <person name="Luo S."/>
            <person name="Chen H."/>
            <person name="Gao J."/>
            <person name="Mao Z."/>
            <person name="Pires J.C."/>
            <person name="Luo M."/>
            <person name="Kudrna D."/>
            <person name="Wing R.A."/>
            <person name="Meyers B.C."/>
            <person name="Yi K."/>
            <person name="Kong H."/>
            <person name="Lavrijsen P."/>
            <person name="Sunseri F."/>
            <person name="Falavigna A."/>
            <person name="Ye Y."/>
            <person name="Leebens-Mack J.H."/>
            <person name="Chen G."/>
        </authorList>
    </citation>
    <scope>NUCLEOTIDE SEQUENCE [LARGE SCALE GENOMIC DNA]</scope>
    <source>
        <strain evidence="3">cv. DH0086</strain>
    </source>
</reference>
<dbReference type="Proteomes" id="UP000243459">
    <property type="component" value="Chromosome 5"/>
</dbReference>
<dbReference type="AlphaFoldDB" id="A0A5P1EUQ6"/>
<gene>
    <name evidence="2" type="ORF">A4U43_C05F4330</name>
</gene>
<name>A0A5P1EUQ6_ASPOF</name>
<proteinExistence type="predicted"/>
<evidence type="ECO:0000313" key="2">
    <source>
        <dbReference type="EMBL" id="ONK67840.1"/>
    </source>
</evidence>
<dbReference type="Gramene" id="ONK67840">
    <property type="protein sequence ID" value="ONK67840"/>
    <property type="gene ID" value="A4U43_C05F4330"/>
</dbReference>
<feature type="region of interest" description="Disordered" evidence="1">
    <location>
        <begin position="78"/>
        <end position="101"/>
    </location>
</feature>
<evidence type="ECO:0000256" key="1">
    <source>
        <dbReference type="SAM" id="MobiDB-lite"/>
    </source>
</evidence>
<organism evidence="2 3">
    <name type="scientific">Asparagus officinalis</name>
    <name type="common">Garden asparagus</name>
    <dbReference type="NCBI Taxonomy" id="4686"/>
    <lineage>
        <taxon>Eukaryota</taxon>
        <taxon>Viridiplantae</taxon>
        <taxon>Streptophyta</taxon>
        <taxon>Embryophyta</taxon>
        <taxon>Tracheophyta</taxon>
        <taxon>Spermatophyta</taxon>
        <taxon>Magnoliopsida</taxon>
        <taxon>Liliopsida</taxon>
        <taxon>Asparagales</taxon>
        <taxon>Asparagaceae</taxon>
        <taxon>Asparagoideae</taxon>
        <taxon>Asparagus</taxon>
    </lineage>
</organism>
<sequence>MTFEAEINEGENVSKIAKELLTCTETDTQREETKWEIASVDDVHSIGHDTETQTCIVFSIFILRMDCLETDTLREDTGMEIKQSENAPLPAPDTSTEDEDAPLRFSKALNKRKRGAKGACEKASAAASLKGKRCRRAVKPSKWIVTSYTEGKKKK</sequence>
<protein>
    <submittedName>
        <fullName evidence="2">Uncharacterized protein</fullName>
    </submittedName>
</protein>
<evidence type="ECO:0000313" key="3">
    <source>
        <dbReference type="Proteomes" id="UP000243459"/>
    </source>
</evidence>
<accession>A0A5P1EUQ6</accession>
<keyword evidence="3" id="KW-1185">Reference proteome</keyword>